<accession>A0ABU9Y086</accession>
<reference evidence="7 8" key="1">
    <citation type="submission" date="2024-05" db="EMBL/GenBank/DDBJ databases">
        <authorList>
            <person name="Liu Q."/>
            <person name="Xin Y.-H."/>
        </authorList>
    </citation>
    <scope>NUCLEOTIDE SEQUENCE [LARGE SCALE GENOMIC DNA]</scope>
    <source>
        <strain evidence="7 8">CGMCC 1.10181</strain>
    </source>
</reference>
<evidence type="ECO:0000256" key="1">
    <source>
        <dbReference type="ARBA" id="ARBA00022491"/>
    </source>
</evidence>
<dbReference type="Gene3D" id="3.40.630.30">
    <property type="match status" value="1"/>
</dbReference>
<organism evidence="7 8">
    <name type="scientific">Sphingomonas oligophenolica</name>
    <dbReference type="NCBI Taxonomy" id="301154"/>
    <lineage>
        <taxon>Bacteria</taxon>
        <taxon>Pseudomonadati</taxon>
        <taxon>Pseudomonadota</taxon>
        <taxon>Alphaproteobacteria</taxon>
        <taxon>Sphingomonadales</taxon>
        <taxon>Sphingomonadaceae</taxon>
        <taxon>Sphingomonas</taxon>
    </lineage>
</organism>
<protein>
    <submittedName>
        <fullName evidence="7">GNAT family N-acetyltransferase</fullName>
    </submittedName>
</protein>
<evidence type="ECO:0000313" key="8">
    <source>
        <dbReference type="Proteomes" id="UP001419910"/>
    </source>
</evidence>
<keyword evidence="1" id="KW-0678">Repressor</keyword>
<gene>
    <name evidence="7" type="ORF">ABC974_06065</name>
</gene>
<comment type="catalytic activity">
    <reaction evidence="5">
        <text>glycyl-tRNA(Gly) + acetyl-CoA = N-acetylglycyl-tRNA(Gly) + CoA + H(+)</text>
        <dbReference type="Rhea" id="RHEA:81867"/>
        <dbReference type="Rhea" id="RHEA-COMP:9683"/>
        <dbReference type="Rhea" id="RHEA-COMP:19766"/>
        <dbReference type="ChEBI" id="CHEBI:15378"/>
        <dbReference type="ChEBI" id="CHEBI:57287"/>
        <dbReference type="ChEBI" id="CHEBI:57288"/>
        <dbReference type="ChEBI" id="CHEBI:78522"/>
        <dbReference type="ChEBI" id="CHEBI:232036"/>
    </reaction>
</comment>
<feature type="domain" description="N-acetyltransferase" evidence="6">
    <location>
        <begin position="1"/>
        <end position="155"/>
    </location>
</feature>
<keyword evidence="8" id="KW-1185">Reference proteome</keyword>
<comment type="caution">
    <text evidence="7">The sequence shown here is derived from an EMBL/GenBank/DDBJ whole genome shotgun (WGS) entry which is preliminary data.</text>
</comment>
<dbReference type="SUPFAM" id="SSF55729">
    <property type="entry name" value="Acyl-CoA N-acyltransferases (Nat)"/>
    <property type="match status" value="1"/>
</dbReference>
<name>A0ABU9Y086_9SPHN</name>
<keyword evidence="2" id="KW-1277">Toxin-antitoxin system</keyword>
<dbReference type="InterPro" id="IPR016181">
    <property type="entry name" value="Acyl_CoA_acyltransferase"/>
</dbReference>
<dbReference type="Proteomes" id="UP001419910">
    <property type="component" value="Unassembled WGS sequence"/>
</dbReference>
<dbReference type="PROSITE" id="PS51186">
    <property type="entry name" value="GNAT"/>
    <property type="match status" value="1"/>
</dbReference>
<dbReference type="InterPro" id="IPR000182">
    <property type="entry name" value="GNAT_dom"/>
</dbReference>
<keyword evidence="3" id="KW-0808">Transferase</keyword>
<proteinExistence type="predicted"/>
<evidence type="ECO:0000256" key="5">
    <source>
        <dbReference type="ARBA" id="ARBA00049880"/>
    </source>
</evidence>
<evidence type="ECO:0000313" key="7">
    <source>
        <dbReference type="EMBL" id="MEN2789182.1"/>
    </source>
</evidence>
<dbReference type="PANTHER" id="PTHR36449:SF1">
    <property type="entry name" value="ACETYLTRANSFERASE"/>
    <property type="match status" value="1"/>
</dbReference>
<evidence type="ECO:0000259" key="6">
    <source>
        <dbReference type="PROSITE" id="PS51186"/>
    </source>
</evidence>
<keyword evidence="4" id="KW-0012">Acyltransferase</keyword>
<dbReference type="EMBL" id="JBDIME010000003">
    <property type="protein sequence ID" value="MEN2789182.1"/>
    <property type="molecule type" value="Genomic_DNA"/>
</dbReference>
<evidence type="ECO:0000256" key="4">
    <source>
        <dbReference type="ARBA" id="ARBA00023315"/>
    </source>
</evidence>
<evidence type="ECO:0000256" key="2">
    <source>
        <dbReference type="ARBA" id="ARBA00022649"/>
    </source>
</evidence>
<dbReference type="PANTHER" id="PTHR36449">
    <property type="entry name" value="ACETYLTRANSFERASE-RELATED"/>
    <property type="match status" value="1"/>
</dbReference>
<evidence type="ECO:0000256" key="3">
    <source>
        <dbReference type="ARBA" id="ARBA00022679"/>
    </source>
</evidence>
<dbReference type="Pfam" id="PF13508">
    <property type="entry name" value="Acetyltransf_7"/>
    <property type="match status" value="1"/>
</dbReference>
<dbReference type="RefSeq" id="WP_343891837.1">
    <property type="nucleotide sequence ID" value="NZ_BAAAEH010000047.1"/>
</dbReference>
<sequence>MTYRITLLGKQDRAAFASGSEPLDRYFRERATQDVRRRVASCFVAIDETEAAAGFYTIAATSLVLDKLPPEQAKRLPRYPVVPAVLLGRLAVASTHQGKRLGGALVADALLRATQSEIMAYAMVVEAKDEQAARFYEHLGFLRVGDDRLRLIRAL</sequence>